<evidence type="ECO:0000259" key="4">
    <source>
        <dbReference type="SMART" id="SM00646"/>
    </source>
</evidence>
<dbReference type="GO" id="GO:0009253">
    <property type="term" value="P:peptidoglycan catabolic process"/>
    <property type="evidence" value="ECO:0007669"/>
    <property type="project" value="InterPro"/>
</dbReference>
<keyword evidence="6" id="KW-1185">Reference proteome</keyword>
<evidence type="ECO:0000313" key="5">
    <source>
        <dbReference type="EMBL" id="ACL95417.3"/>
    </source>
</evidence>
<dbReference type="GeneID" id="7330092"/>
<evidence type="ECO:0000313" key="6">
    <source>
        <dbReference type="Proteomes" id="UP000001364"/>
    </source>
</evidence>
<dbReference type="InterPro" id="IPR002508">
    <property type="entry name" value="MurNAc-LAA_cat"/>
</dbReference>
<keyword evidence="3 5" id="KW-0378">Hydrolase</keyword>
<reference evidence="5 6" key="1">
    <citation type="journal article" date="2010" name="J. Bacteriol.">
        <title>The genetic basis of laboratory adaptation in Caulobacter crescentus.</title>
        <authorList>
            <person name="Marks M.E."/>
            <person name="Castro-Rojas C.M."/>
            <person name="Teiling C."/>
            <person name="Du L."/>
            <person name="Kapatral V."/>
            <person name="Walunas T.L."/>
            <person name="Crosson S."/>
        </authorList>
    </citation>
    <scope>NUCLEOTIDE SEQUENCE [LARGE SCALE GENOMIC DNA]</scope>
    <source>
        <strain evidence="6">NA1000 / CB15N</strain>
    </source>
</reference>
<dbReference type="GO" id="GO:0008745">
    <property type="term" value="F:N-acetylmuramoyl-L-alanine amidase activity"/>
    <property type="evidence" value="ECO:0007669"/>
    <property type="project" value="UniProtKB-EC"/>
</dbReference>
<proteinExistence type="predicted"/>
<dbReference type="Proteomes" id="UP000001364">
    <property type="component" value="Chromosome"/>
</dbReference>
<evidence type="ECO:0000256" key="1">
    <source>
        <dbReference type="ARBA" id="ARBA00001561"/>
    </source>
</evidence>
<evidence type="ECO:0000256" key="3">
    <source>
        <dbReference type="ARBA" id="ARBA00022801"/>
    </source>
</evidence>
<dbReference type="Gene3D" id="2.60.40.3500">
    <property type="match status" value="1"/>
</dbReference>
<dbReference type="RefSeq" id="WP_010919742.1">
    <property type="nucleotide sequence ID" value="NC_011916.1"/>
</dbReference>
<dbReference type="Gene3D" id="3.40.630.40">
    <property type="entry name" value="Zn-dependent exopeptidases"/>
    <property type="match status" value="1"/>
</dbReference>
<name>A0A0H3C9I3_CAUVN</name>
<dbReference type="EC" id="3.5.1.28" evidence="2"/>
<accession>A0A0H3C9I3</accession>
<dbReference type="Pfam" id="PF01520">
    <property type="entry name" value="Amidase_3"/>
    <property type="match status" value="1"/>
</dbReference>
<dbReference type="RefSeq" id="YP_002517325.3">
    <property type="nucleotide sequence ID" value="NC_011916.1"/>
</dbReference>
<dbReference type="SMR" id="A0A0H3C9I3"/>
<dbReference type="HOGENOM" id="CLU_014322_2_1_5"/>
<evidence type="ECO:0000256" key="2">
    <source>
        <dbReference type="ARBA" id="ARBA00011901"/>
    </source>
</evidence>
<dbReference type="OrthoDB" id="9806267at2"/>
<dbReference type="PATRIC" id="fig|565050.3.peg.1912"/>
<dbReference type="AlphaFoldDB" id="A0A0H3C9I3"/>
<dbReference type="PANTHER" id="PTHR30404:SF0">
    <property type="entry name" value="N-ACETYLMURAMOYL-L-ALANINE AMIDASE AMIC"/>
    <property type="match status" value="1"/>
</dbReference>
<dbReference type="EMBL" id="CP001340">
    <property type="protein sequence ID" value="ACL95417.3"/>
    <property type="molecule type" value="Genomic_DNA"/>
</dbReference>
<dbReference type="CDD" id="cd02696">
    <property type="entry name" value="MurNAc-LAA"/>
    <property type="match status" value="1"/>
</dbReference>
<dbReference type="BRENDA" id="3.5.1.28">
    <property type="organism ID" value="1218"/>
</dbReference>
<dbReference type="SUPFAM" id="SSF53187">
    <property type="entry name" value="Zn-dependent exopeptidases"/>
    <property type="match status" value="1"/>
</dbReference>
<dbReference type="PANTHER" id="PTHR30404">
    <property type="entry name" value="N-ACETYLMURAMOYL-L-ALANINE AMIDASE"/>
    <property type="match status" value="1"/>
</dbReference>
<dbReference type="KEGG" id="ccs:CCNA_01952"/>
<dbReference type="SMART" id="SM00646">
    <property type="entry name" value="Ami_3"/>
    <property type="match status" value="1"/>
</dbReference>
<comment type="catalytic activity">
    <reaction evidence="1">
        <text>Hydrolyzes the link between N-acetylmuramoyl residues and L-amino acid residues in certain cell-wall glycopeptides.</text>
        <dbReference type="EC" id="3.5.1.28"/>
    </reaction>
</comment>
<sequence>MRRGLINFARMGWVRALLIVGGVTLAGVAVATAKGPAAPAGVQKVRFGGDRVETRVVIDLDRAAAGRLLSDGMADQRLVIALPNVMVSGDLQGAGQGLVKRWLIDEAAGGARLRLDLAGKVEIRRRFLLPPGDGATAYRYVIDLKAVDGAVAPQTPRLALASAPVKAAPLRLKKVVVIDAGHGGKDSGAVGANIYEKEVTLAAAKSLKERLERTGRFQVVLTRETDTFVPLESRVQIARRADADLFISLHADSGPDATTRGASVYTLSEKGADRVGLVLEKDDWLMKANMPGRDRAVSQILLDLSQRATKNRSAAFAQLLLANVGEETALLRRSHRDAGFIVLLAPDVPAVLLEMGFITNPDDEAFLSSKASRARLVDAVADSIEAYFSSGLRKS</sequence>
<dbReference type="GO" id="GO:0030288">
    <property type="term" value="C:outer membrane-bounded periplasmic space"/>
    <property type="evidence" value="ECO:0007669"/>
    <property type="project" value="TreeGrafter"/>
</dbReference>
<protein>
    <recommendedName>
        <fullName evidence="2">N-acetylmuramoyl-L-alanine amidase</fullName>
        <ecNumber evidence="2">3.5.1.28</ecNumber>
    </recommendedName>
</protein>
<feature type="domain" description="MurNAc-LAA" evidence="4">
    <location>
        <begin position="235"/>
        <end position="385"/>
    </location>
</feature>
<organism evidence="5 6">
    <name type="scientific">Caulobacter vibrioides (strain NA1000 / CB15N)</name>
    <name type="common">Caulobacter crescentus</name>
    <dbReference type="NCBI Taxonomy" id="565050"/>
    <lineage>
        <taxon>Bacteria</taxon>
        <taxon>Pseudomonadati</taxon>
        <taxon>Pseudomonadota</taxon>
        <taxon>Alphaproteobacteria</taxon>
        <taxon>Caulobacterales</taxon>
        <taxon>Caulobacteraceae</taxon>
        <taxon>Caulobacter</taxon>
    </lineage>
</organism>
<dbReference type="InterPro" id="IPR050695">
    <property type="entry name" value="N-acetylmuramoyl_amidase_3"/>
</dbReference>
<gene>
    <name evidence="5" type="primary">amiC</name>
    <name evidence="5" type="ordered locus">CCNA_01952</name>
</gene>